<dbReference type="PROSITE" id="PS50222">
    <property type="entry name" value="EF_HAND_2"/>
    <property type="match status" value="3"/>
</dbReference>
<accession>A0A6N2LS93</accession>
<dbReference type="InterPro" id="IPR002048">
    <property type="entry name" value="EF_hand_dom"/>
</dbReference>
<dbReference type="InterPro" id="IPR018247">
    <property type="entry name" value="EF_Hand_1_Ca_BS"/>
</dbReference>
<dbReference type="CDD" id="cd00051">
    <property type="entry name" value="EFh"/>
    <property type="match status" value="2"/>
</dbReference>
<dbReference type="Gene3D" id="1.10.238.10">
    <property type="entry name" value="EF-hand"/>
    <property type="match status" value="2"/>
</dbReference>
<dbReference type="SUPFAM" id="SSF47473">
    <property type="entry name" value="EF-hand"/>
    <property type="match status" value="1"/>
</dbReference>
<name>A0A6N2LS93_SALVM</name>
<proteinExistence type="predicted"/>
<evidence type="ECO:0000256" key="1">
    <source>
        <dbReference type="ARBA" id="ARBA00022737"/>
    </source>
</evidence>
<sequence>MCPSGTSLAAGTKRGGTARSGLRPAFDVLDADHDGKISHDDLRMFYAGYSTHGADDDFIDSMMSVADFNRDGFVEYGEFERVLDGVGEKKKSSSSTRSSSGVMGDVFKIMDKDGDGKLSVDDLKSYMKWAGFDASDDDIRAMIDLASYSGGGGKDGVTYDVATSEIKRGSAEIAPQTSRWLGNRKTTVRKGFK</sequence>
<dbReference type="Pfam" id="PF13499">
    <property type="entry name" value="EF-hand_7"/>
    <property type="match status" value="2"/>
</dbReference>
<feature type="domain" description="EF-hand" evidence="3">
    <location>
        <begin position="17"/>
        <end position="52"/>
    </location>
</feature>
<dbReference type="InterPro" id="IPR011992">
    <property type="entry name" value="EF-hand-dom_pair"/>
</dbReference>
<keyword evidence="1" id="KW-0677">Repeat</keyword>
<evidence type="ECO:0000313" key="4">
    <source>
        <dbReference type="EMBL" id="VFU43988.1"/>
    </source>
</evidence>
<dbReference type="EMBL" id="CAADRP010001596">
    <property type="protein sequence ID" value="VFU43988.1"/>
    <property type="molecule type" value="Genomic_DNA"/>
</dbReference>
<organism evidence="4">
    <name type="scientific">Salix viminalis</name>
    <name type="common">Common osier</name>
    <name type="synonym">Basket willow</name>
    <dbReference type="NCBI Taxonomy" id="40686"/>
    <lineage>
        <taxon>Eukaryota</taxon>
        <taxon>Viridiplantae</taxon>
        <taxon>Streptophyta</taxon>
        <taxon>Embryophyta</taxon>
        <taxon>Tracheophyta</taxon>
        <taxon>Spermatophyta</taxon>
        <taxon>Magnoliopsida</taxon>
        <taxon>eudicotyledons</taxon>
        <taxon>Gunneridae</taxon>
        <taxon>Pentapetalae</taxon>
        <taxon>rosids</taxon>
        <taxon>fabids</taxon>
        <taxon>Malpighiales</taxon>
        <taxon>Salicaceae</taxon>
        <taxon>Saliceae</taxon>
        <taxon>Salix</taxon>
    </lineage>
</organism>
<dbReference type="InterPro" id="IPR050145">
    <property type="entry name" value="Centrin_CML-like"/>
</dbReference>
<evidence type="ECO:0000259" key="3">
    <source>
        <dbReference type="PROSITE" id="PS50222"/>
    </source>
</evidence>
<gene>
    <name evidence="4" type="ORF">SVIM_LOCUS268365</name>
</gene>
<protein>
    <recommendedName>
        <fullName evidence="3">EF-hand domain-containing protein</fullName>
    </recommendedName>
</protein>
<dbReference type="GO" id="GO:0005509">
    <property type="term" value="F:calcium ion binding"/>
    <property type="evidence" value="ECO:0007669"/>
    <property type="project" value="InterPro"/>
</dbReference>
<dbReference type="PANTHER" id="PTHR23050">
    <property type="entry name" value="CALCIUM BINDING PROTEIN"/>
    <property type="match status" value="1"/>
</dbReference>
<keyword evidence="2" id="KW-0106">Calcium</keyword>
<feature type="domain" description="EF-hand" evidence="3">
    <location>
        <begin position="54"/>
        <end position="89"/>
    </location>
</feature>
<feature type="domain" description="EF-hand" evidence="3">
    <location>
        <begin position="98"/>
        <end position="133"/>
    </location>
</feature>
<evidence type="ECO:0000256" key="2">
    <source>
        <dbReference type="ARBA" id="ARBA00022837"/>
    </source>
</evidence>
<dbReference type="AlphaFoldDB" id="A0A6N2LS93"/>
<dbReference type="SMART" id="SM00054">
    <property type="entry name" value="EFh"/>
    <property type="match status" value="3"/>
</dbReference>
<reference evidence="4" key="1">
    <citation type="submission" date="2019-03" db="EMBL/GenBank/DDBJ databases">
        <authorList>
            <person name="Mank J."/>
            <person name="Almeida P."/>
        </authorList>
    </citation>
    <scope>NUCLEOTIDE SEQUENCE</scope>
    <source>
        <strain evidence="4">78183</strain>
    </source>
</reference>
<dbReference type="FunFam" id="1.10.238.10:FF:000298">
    <property type="entry name" value="Calcium-binding protein CP1"/>
    <property type="match status" value="1"/>
</dbReference>
<dbReference type="PROSITE" id="PS00018">
    <property type="entry name" value="EF_HAND_1"/>
    <property type="match status" value="3"/>
</dbReference>